<feature type="chain" id="PRO_5045753134" description="Outer membrane protein beta-barrel domain-containing protein" evidence="4">
    <location>
        <begin position="17"/>
        <end position="818"/>
    </location>
</feature>
<dbReference type="InterPro" id="IPR008969">
    <property type="entry name" value="CarboxyPept-like_regulatory"/>
</dbReference>
<proteinExistence type="predicted"/>
<evidence type="ECO:0000256" key="2">
    <source>
        <dbReference type="ARBA" id="ARBA00023136"/>
    </source>
</evidence>
<dbReference type="Proteomes" id="UP000030101">
    <property type="component" value="Unassembled WGS sequence"/>
</dbReference>
<feature type="domain" description="Outer membrane protein beta-barrel" evidence="5">
    <location>
        <begin position="372"/>
        <end position="783"/>
    </location>
</feature>
<evidence type="ECO:0000256" key="4">
    <source>
        <dbReference type="SAM" id="SignalP"/>
    </source>
</evidence>
<dbReference type="PANTHER" id="PTHR40980">
    <property type="entry name" value="PLUG DOMAIN-CONTAINING PROTEIN"/>
    <property type="match status" value="1"/>
</dbReference>
<keyword evidence="4" id="KW-0732">Signal</keyword>
<comment type="caution">
    <text evidence="6">The sequence shown here is derived from an EMBL/GenBank/DDBJ whole genome shotgun (WGS) entry which is preliminary data.</text>
</comment>
<reference evidence="6 7" key="1">
    <citation type="submission" date="2014-08" db="EMBL/GenBank/DDBJ databases">
        <title>Porphyromonas canoris strain:OH2762 Genome sequencing.</title>
        <authorList>
            <person name="Wallis C."/>
            <person name="Deusch O."/>
            <person name="O'Flynn C."/>
            <person name="Davis I."/>
            <person name="Jospin G."/>
            <person name="Darling A.E."/>
            <person name="Coil D.A."/>
            <person name="Alexiev A."/>
            <person name="Horsfall A."/>
            <person name="Kirkwood N."/>
            <person name="Harris S."/>
            <person name="Eisen J.A."/>
        </authorList>
    </citation>
    <scope>NUCLEOTIDE SEQUENCE [LARGE SCALE GENOMIC DNA]</scope>
    <source>
        <strain evidence="7">COT-108 OH2762</strain>
    </source>
</reference>
<evidence type="ECO:0000256" key="3">
    <source>
        <dbReference type="ARBA" id="ARBA00023237"/>
    </source>
</evidence>
<dbReference type="InterPro" id="IPR036942">
    <property type="entry name" value="Beta-barrel_TonB_sf"/>
</dbReference>
<comment type="subcellular location">
    <subcellularLocation>
        <location evidence="1">Cell outer membrane</location>
    </subcellularLocation>
</comment>
<evidence type="ECO:0000313" key="6">
    <source>
        <dbReference type="EMBL" id="KGN91720.1"/>
    </source>
</evidence>
<keyword evidence="7" id="KW-1185">Reference proteome</keyword>
<dbReference type="Pfam" id="PF14905">
    <property type="entry name" value="OMP_b-brl_3"/>
    <property type="match status" value="1"/>
</dbReference>
<keyword evidence="3" id="KW-0998">Cell outer membrane</keyword>
<dbReference type="SUPFAM" id="SSF56935">
    <property type="entry name" value="Porins"/>
    <property type="match status" value="1"/>
</dbReference>
<dbReference type="PANTHER" id="PTHR40980:SF4">
    <property type="entry name" value="TONB-DEPENDENT RECEPTOR-LIKE BETA-BARREL DOMAIN-CONTAINING PROTEIN"/>
    <property type="match status" value="1"/>
</dbReference>
<dbReference type="InterPro" id="IPR041700">
    <property type="entry name" value="OMP_b-brl_3"/>
</dbReference>
<name>A0ABR4XJ49_9PORP</name>
<feature type="signal peptide" evidence="4">
    <location>
        <begin position="1"/>
        <end position="16"/>
    </location>
</feature>
<gene>
    <name evidence="6" type="ORF">HQ43_06375</name>
</gene>
<keyword evidence="2" id="KW-0472">Membrane</keyword>
<sequence length="818" mass="91038">MLALLVFFIGSNALFAQQVIASGQVTEAAKGQPVPFAKVTIRCIEDKDTLLYRQVTDGKGEFRIAFVPKKENYVFIQSSGFKSLLNELPKVSNGQKLIALGRLALEETPIELEEVKVVHIRQLISVKGDKIDYSVDKDPEASAQDLLSMLRKVPLVTVDGQENIQVKGSSNFKILINGKPNPLIDSNPKEVLKSMPASSIQKIELITDPGVKYDAEGVGAVLNIITAQMSADGTMATISLNGGYPTTYGGSLYLSSKIKKFGATANLSSFNNETDMSILMEQMQGNTLLLAEDARQKRSMNGLRGNILLSYEIDDKNLLTWTTAISNIHTGADSQTDIFRPLPVEQRSKKNSQDKVRFDELNTSLDYQRSTSRQGELFTFSYRYTITPNYFYNLIELPSLKRSERMKSNDAMKEHTGQLDYTLPIGKHKAEVGTKYIHRDNETSPVYEILDNQNKWVPGSYYATEYARNGLLHKNVVLAGYASYSYSDGPLSINTGLRAERNWIKAQYKNLESSRINRGFTDVIPQLSIGYVPSPALQTRIGYKEMVVRPSLRQLSPFEINSSETSLSKGNPNLNPSRIRNFNLSVTHMGTRYMINAGADYSLQYNNIESVIYKEDGSNMLISTFGNLKSPTHRVSANVYSTLTPTNWLRLSGFANLSHTSRGATKSVDVNGISRELNLPEFSSVSFSGNINGMITLPKSFGFNVNLFYLSKQKMLQTTMGDHFIHSLSLTKQFMKDRLTLTLSAVSPFMETLDLKIESRVGAFKNVNHIQVPIRRISLGLTFKFGSMKGQVKKTSKTIVNDDLSKASSSTDLPNTGM</sequence>
<dbReference type="Gene3D" id="2.40.170.20">
    <property type="entry name" value="TonB-dependent receptor, beta-barrel domain"/>
    <property type="match status" value="1"/>
</dbReference>
<dbReference type="Gene3D" id="2.170.130.10">
    <property type="entry name" value="TonB-dependent receptor, plug domain"/>
    <property type="match status" value="1"/>
</dbReference>
<protein>
    <recommendedName>
        <fullName evidence="5">Outer membrane protein beta-barrel domain-containing protein</fullName>
    </recommendedName>
</protein>
<evidence type="ECO:0000259" key="5">
    <source>
        <dbReference type="Pfam" id="PF14905"/>
    </source>
</evidence>
<evidence type="ECO:0000256" key="1">
    <source>
        <dbReference type="ARBA" id="ARBA00004442"/>
    </source>
</evidence>
<dbReference type="InterPro" id="IPR037066">
    <property type="entry name" value="Plug_dom_sf"/>
</dbReference>
<accession>A0ABR4XJ49</accession>
<dbReference type="SUPFAM" id="SSF49464">
    <property type="entry name" value="Carboxypeptidase regulatory domain-like"/>
    <property type="match status" value="1"/>
</dbReference>
<dbReference type="EMBL" id="JQZV01000013">
    <property type="protein sequence ID" value="KGN91720.1"/>
    <property type="molecule type" value="Genomic_DNA"/>
</dbReference>
<evidence type="ECO:0000313" key="7">
    <source>
        <dbReference type="Proteomes" id="UP000030101"/>
    </source>
</evidence>
<organism evidence="6 7">
    <name type="scientific">Porphyromonas canoris</name>
    <dbReference type="NCBI Taxonomy" id="36875"/>
    <lineage>
        <taxon>Bacteria</taxon>
        <taxon>Pseudomonadati</taxon>
        <taxon>Bacteroidota</taxon>
        <taxon>Bacteroidia</taxon>
        <taxon>Bacteroidales</taxon>
        <taxon>Porphyromonadaceae</taxon>
        <taxon>Porphyromonas</taxon>
    </lineage>
</organism>